<dbReference type="InterPro" id="IPR036259">
    <property type="entry name" value="MFS_trans_sf"/>
</dbReference>
<keyword evidence="4 7" id="KW-1133">Transmembrane helix</keyword>
<feature type="transmembrane region" description="Helical" evidence="7">
    <location>
        <begin position="425"/>
        <end position="447"/>
    </location>
</feature>
<reference evidence="9" key="1">
    <citation type="journal article" date="2023" name="Mol. Phylogenet. Evol.">
        <title>Genome-scale phylogeny and comparative genomics of the fungal order Sordariales.</title>
        <authorList>
            <person name="Hensen N."/>
            <person name="Bonometti L."/>
            <person name="Westerberg I."/>
            <person name="Brannstrom I.O."/>
            <person name="Guillou S."/>
            <person name="Cros-Aarteil S."/>
            <person name="Calhoun S."/>
            <person name="Haridas S."/>
            <person name="Kuo A."/>
            <person name="Mondo S."/>
            <person name="Pangilinan J."/>
            <person name="Riley R."/>
            <person name="LaButti K."/>
            <person name="Andreopoulos B."/>
            <person name="Lipzen A."/>
            <person name="Chen C."/>
            <person name="Yan M."/>
            <person name="Daum C."/>
            <person name="Ng V."/>
            <person name="Clum A."/>
            <person name="Steindorff A."/>
            <person name="Ohm R.A."/>
            <person name="Martin F."/>
            <person name="Silar P."/>
            <person name="Natvig D.O."/>
            <person name="Lalanne C."/>
            <person name="Gautier V."/>
            <person name="Ament-Velasquez S.L."/>
            <person name="Kruys A."/>
            <person name="Hutchinson M.I."/>
            <person name="Powell A.J."/>
            <person name="Barry K."/>
            <person name="Miller A.N."/>
            <person name="Grigoriev I.V."/>
            <person name="Debuchy R."/>
            <person name="Gladieux P."/>
            <person name="Hiltunen Thoren M."/>
            <person name="Johannesson H."/>
        </authorList>
    </citation>
    <scope>NUCLEOTIDE SEQUENCE</scope>
    <source>
        <strain evidence="9">PSN309</strain>
    </source>
</reference>
<feature type="transmembrane region" description="Helical" evidence="7">
    <location>
        <begin position="123"/>
        <end position="140"/>
    </location>
</feature>
<feature type="transmembrane region" description="Helical" evidence="7">
    <location>
        <begin position="88"/>
        <end position="111"/>
    </location>
</feature>
<proteinExistence type="predicted"/>
<keyword evidence="10" id="KW-1185">Reference proteome</keyword>
<dbReference type="InterPro" id="IPR011701">
    <property type="entry name" value="MFS"/>
</dbReference>
<evidence type="ECO:0000256" key="3">
    <source>
        <dbReference type="ARBA" id="ARBA00022692"/>
    </source>
</evidence>
<feature type="domain" description="Major facilitator superfamily (MFS) profile" evidence="8">
    <location>
        <begin position="57"/>
        <end position="511"/>
    </location>
</feature>
<dbReference type="PROSITE" id="PS50850">
    <property type="entry name" value="MFS"/>
    <property type="match status" value="1"/>
</dbReference>
<feature type="transmembrane region" description="Helical" evidence="7">
    <location>
        <begin position="484"/>
        <end position="506"/>
    </location>
</feature>
<gene>
    <name evidence="9" type="ORF">QBC35DRAFT_501690</name>
</gene>
<name>A0AAN7AGC9_9PEZI</name>
<feature type="transmembrane region" description="Helical" evidence="7">
    <location>
        <begin position="396"/>
        <end position="413"/>
    </location>
</feature>
<protein>
    <submittedName>
        <fullName evidence="9">Major facilitator superfamily domain-containing protein</fullName>
    </submittedName>
</protein>
<accession>A0AAN7AGC9</accession>
<sequence>MALVPPESDTLNVNVQSQPYTPESDPEQAVSTSEDRASPDAFEPPCSFFTSPEKRWISSLAAFGAMFSTLSSYIYFPALVPMAQDLGVSVTLINLTVTSYLIVAGVAPAFMGDLADQGGRRPAYILMFVLVVASNIGLALQDHYIALFVLRMVQSAGASGSYGAAYGIIADITTVTERGGYVGSLILSTNAAPSFGPVIAGILAQKLGWRSIFWFLVILTGIYLIFVILLLPETQRKVVGNGSIPPKGIHKSLFYSFIKNWRTITPSLPATPVVKENTSNPKRRNCRFPNPFKCIPMLFKKGNFTVILIGSITYTVKMTLQTSLAAQCIDIYKLDYLQAGLTYLPSGVGGAIASYITGKFLDRNMKKESARQGRDDCYRRGEDISDFPIEETRLRGIYTLIVISSVGTAAYGISLMKQAHLAVPLVMQFLTGATTSSIFTLCGTLLTDLNPHASATVQASYNLVRCIAAGIGIAVQQPLADTAGSGWCFGIFSIIMLLAAPLAVVTRTRGMSWRKKFRHAVSSSEKVTS</sequence>
<dbReference type="Pfam" id="PF07690">
    <property type="entry name" value="MFS_1"/>
    <property type="match status" value="1"/>
</dbReference>
<dbReference type="EMBL" id="MU864428">
    <property type="protein sequence ID" value="KAK4186218.1"/>
    <property type="molecule type" value="Genomic_DNA"/>
</dbReference>
<keyword evidence="2" id="KW-0813">Transport</keyword>
<comment type="subcellular location">
    <subcellularLocation>
        <location evidence="1">Membrane</location>
        <topology evidence="1">Multi-pass membrane protein</topology>
    </subcellularLocation>
</comment>
<keyword evidence="5 7" id="KW-0472">Membrane</keyword>
<feature type="compositionally biased region" description="Polar residues" evidence="6">
    <location>
        <begin position="9"/>
        <end position="21"/>
    </location>
</feature>
<comment type="caution">
    <text evidence="9">The sequence shown here is derived from an EMBL/GenBank/DDBJ whole genome shotgun (WGS) entry which is preliminary data.</text>
</comment>
<dbReference type="PANTHER" id="PTHR23502:SF51">
    <property type="entry name" value="QUINIDINE RESISTANCE PROTEIN 1-RELATED"/>
    <property type="match status" value="1"/>
</dbReference>
<feature type="transmembrane region" description="Helical" evidence="7">
    <location>
        <begin position="146"/>
        <end position="169"/>
    </location>
</feature>
<evidence type="ECO:0000313" key="10">
    <source>
        <dbReference type="Proteomes" id="UP001302126"/>
    </source>
</evidence>
<evidence type="ECO:0000256" key="6">
    <source>
        <dbReference type="SAM" id="MobiDB-lite"/>
    </source>
</evidence>
<dbReference type="SUPFAM" id="SSF103473">
    <property type="entry name" value="MFS general substrate transporter"/>
    <property type="match status" value="1"/>
</dbReference>
<reference evidence="9" key="2">
    <citation type="submission" date="2023-05" db="EMBL/GenBank/DDBJ databases">
        <authorList>
            <consortium name="Lawrence Berkeley National Laboratory"/>
            <person name="Steindorff A."/>
            <person name="Hensen N."/>
            <person name="Bonometti L."/>
            <person name="Westerberg I."/>
            <person name="Brannstrom I.O."/>
            <person name="Guillou S."/>
            <person name="Cros-Aarteil S."/>
            <person name="Calhoun S."/>
            <person name="Haridas S."/>
            <person name="Kuo A."/>
            <person name="Mondo S."/>
            <person name="Pangilinan J."/>
            <person name="Riley R."/>
            <person name="Labutti K."/>
            <person name="Andreopoulos B."/>
            <person name="Lipzen A."/>
            <person name="Chen C."/>
            <person name="Yanf M."/>
            <person name="Daum C."/>
            <person name="Ng V."/>
            <person name="Clum A."/>
            <person name="Ohm R."/>
            <person name="Martin F."/>
            <person name="Silar P."/>
            <person name="Natvig D."/>
            <person name="Lalanne C."/>
            <person name="Gautier V."/>
            <person name="Ament-Velasquez S.L."/>
            <person name="Kruys A."/>
            <person name="Hutchinson M.I."/>
            <person name="Powell A.J."/>
            <person name="Barry K."/>
            <person name="Miller A.N."/>
            <person name="Grigoriev I.V."/>
            <person name="Debuchy R."/>
            <person name="Gladieux P."/>
            <person name="Thoren M.H."/>
            <person name="Johannesson H."/>
        </authorList>
    </citation>
    <scope>NUCLEOTIDE SEQUENCE</scope>
    <source>
        <strain evidence="9">PSN309</strain>
    </source>
</reference>
<evidence type="ECO:0000259" key="8">
    <source>
        <dbReference type="PROSITE" id="PS50850"/>
    </source>
</evidence>
<keyword evidence="3 7" id="KW-0812">Transmembrane</keyword>
<feature type="transmembrane region" description="Helical" evidence="7">
    <location>
        <begin position="56"/>
        <end position="76"/>
    </location>
</feature>
<evidence type="ECO:0000313" key="9">
    <source>
        <dbReference type="EMBL" id="KAK4186218.1"/>
    </source>
</evidence>
<dbReference type="GO" id="GO:0005886">
    <property type="term" value="C:plasma membrane"/>
    <property type="evidence" value="ECO:0007669"/>
    <property type="project" value="TreeGrafter"/>
</dbReference>
<dbReference type="Gene3D" id="1.20.1250.20">
    <property type="entry name" value="MFS general substrate transporter like domains"/>
    <property type="match status" value="1"/>
</dbReference>
<evidence type="ECO:0000256" key="2">
    <source>
        <dbReference type="ARBA" id="ARBA00022448"/>
    </source>
</evidence>
<evidence type="ECO:0000256" key="7">
    <source>
        <dbReference type="SAM" id="Phobius"/>
    </source>
</evidence>
<feature type="transmembrane region" description="Helical" evidence="7">
    <location>
        <begin position="211"/>
        <end position="231"/>
    </location>
</feature>
<feature type="transmembrane region" description="Helical" evidence="7">
    <location>
        <begin position="459"/>
        <end position="478"/>
    </location>
</feature>
<dbReference type="FunFam" id="1.20.1720.10:FF:000009">
    <property type="entry name" value="MFS multidrug transporter"/>
    <property type="match status" value="1"/>
</dbReference>
<dbReference type="PANTHER" id="PTHR23502">
    <property type="entry name" value="MAJOR FACILITATOR SUPERFAMILY"/>
    <property type="match status" value="1"/>
</dbReference>
<evidence type="ECO:0000256" key="1">
    <source>
        <dbReference type="ARBA" id="ARBA00004141"/>
    </source>
</evidence>
<dbReference type="GO" id="GO:0022857">
    <property type="term" value="F:transmembrane transporter activity"/>
    <property type="evidence" value="ECO:0007669"/>
    <property type="project" value="InterPro"/>
</dbReference>
<dbReference type="AlphaFoldDB" id="A0AAN7AGC9"/>
<dbReference type="InterPro" id="IPR020846">
    <property type="entry name" value="MFS_dom"/>
</dbReference>
<evidence type="ECO:0000256" key="4">
    <source>
        <dbReference type="ARBA" id="ARBA00022989"/>
    </source>
</evidence>
<evidence type="ECO:0000256" key="5">
    <source>
        <dbReference type="ARBA" id="ARBA00023136"/>
    </source>
</evidence>
<organism evidence="9 10">
    <name type="scientific">Podospora australis</name>
    <dbReference type="NCBI Taxonomy" id="1536484"/>
    <lineage>
        <taxon>Eukaryota</taxon>
        <taxon>Fungi</taxon>
        <taxon>Dikarya</taxon>
        <taxon>Ascomycota</taxon>
        <taxon>Pezizomycotina</taxon>
        <taxon>Sordariomycetes</taxon>
        <taxon>Sordariomycetidae</taxon>
        <taxon>Sordariales</taxon>
        <taxon>Podosporaceae</taxon>
        <taxon>Podospora</taxon>
    </lineage>
</organism>
<feature type="region of interest" description="Disordered" evidence="6">
    <location>
        <begin position="1"/>
        <end position="44"/>
    </location>
</feature>
<dbReference type="Proteomes" id="UP001302126">
    <property type="component" value="Unassembled WGS sequence"/>
</dbReference>